<evidence type="ECO:0000313" key="13">
    <source>
        <dbReference type="EMBL" id="KIL98568.1"/>
    </source>
</evidence>
<dbReference type="SUPFAM" id="SSF55874">
    <property type="entry name" value="ATPase domain of HSP90 chaperone/DNA topoisomerase II/histidine kinase"/>
    <property type="match status" value="1"/>
</dbReference>
<dbReference type="InterPro" id="IPR004358">
    <property type="entry name" value="Sig_transdc_His_kin-like_C"/>
</dbReference>
<organism evidence="13 14">
    <name type="scientific">Paramagnetospirillum magnetotacticum MS-1</name>
    <dbReference type="NCBI Taxonomy" id="272627"/>
    <lineage>
        <taxon>Bacteria</taxon>
        <taxon>Pseudomonadati</taxon>
        <taxon>Pseudomonadota</taxon>
        <taxon>Alphaproteobacteria</taxon>
        <taxon>Rhodospirillales</taxon>
        <taxon>Magnetospirillaceae</taxon>
        <taxon>Paramagnetospirillum</taxon>
    </lineage>
</organism>
<comment type="subcellular location">
    <subcellularLocation>
        <location evidence="2">Cell membrane</location>
        <topology evidence="2">Multi-pass membrane protein</topology>
    </subcellularLocation>
</comment>
<dbReference type="Gene3D" id="3.30.450.20">
    <property type="entry name" value="PAS domain"/>
    <property type="match status" value="2"/>
</dbReference>
<dbReference type="InterPro" id="IPR004010">
    <property type="entry name" value="Double_Cache_2"/>
</dbReference>
<dbReference type="PROSITE" id="PS50109">
    <property type="entry name" value="HIS_KIN"/>
    <property type="match status" value="1"/>
</dbReference>
<dbReference type="PANTHER" id="PTHR43304:SF1">
    <property type="entry name" value="PAC DOMAIN-CONTAINING PROTEIN"/>
    <property type="match status" value="1"/>
</dbReference>
<protein>
    <recommendedName>
        <fullName evidence="3">histidine kinase</fullName>
        <ecNumber evidence="3">2.7.13.3</ecNumber>
    </recommendedName>
</protein>
<keyword evidence="5" id="KW-0597">Phosphoprotein</keyword>
<dbReference type="GO" id="GO:0000155">
    <property type="term" value="F:phosphorelay sensor kinase activity"/>
    <property type="evidence" value="ECO:0007669"/>
    <property type="project" value="InterPro"/>
</dbReference>
<keyword evidence="10 11" id="KW-0472">Membrane</keyword>
<dbReference type="CDD" id="cd00082">
    <property type="entry name" value="HisKA"/>
    <property type="match status" value="1"/>
</dbReference>
<keyword evidence="7 11" id="KW-0812">Transmembrane</keyword>
<evidence type="ECO:0000256" key="8">
    <source>
        <dbReference type="ARBA" id="ARBA00022777"/>
    </source>
</evidence>
<accession>A0A0C2YTV4</accession>
<feature type="transmembrane region" description="Helical" evidence="11">
    <location>
        <begin position="299"/>
        <end position="318"/>
    </location>
</feature>
<keyword evidence="9 11" id="KW-1133">Transmembrane helix</keyword>
<dbReference type="SUPFAM" id="SSF47384">
    <property type="entry name" value="Homodimeric domain of signal transducing histidine kinase"/>
    <property type="match status" value="1"/>
</dbReference>
<dbReference type="EC" id="2.7.13.3" evidence="3"/>
<proteinExistence type="predicted"/>
<dbReference type="SMART" id="SM01049">
    <property type="entry name" value="Cache_2"/>
    <property type="match status" value="2"/>
</dbReference>
<sequence>MKEELIRQVETAKNFLRTMQASTEEVLRRQITDQVDQAYALSSALYDREQGRLGEGEVKRLVIEALRPIRFFNGKGYYFVDDMDGNCLLLPINPNLEGTSLLNNRDDAGTYIMRSLISAANNPSGEGFSRYRWYAPGSGKKMLEKIAYVRKFEPYNWLIGTGQYISDVDQVLQAEARNRLRGLRFGPHAKGYFVIYGPGEKVLVSPSRQESEDHLIDELPSDGRAVAHTIFDQGQKGDGFVRYDWAIDGGTSNKSTKLVYVSKVPDWDWVISAGLYLDDLAATIASRRAALDESIRNKVLVTVLAALTGIVISLAIGWKFSHISHRMVESFHSNIAHKNQELEAKTRTLEQSNADLEQFAYVASHDLQTPLRNIVRFAQLLERRYKGRIDSDADAFIGFIVDGGKHMTQLISDLLEFSRVSRQSAPLTPISATEAITQALKNLELEIAKSEAEVNVDDLPLVMADQTYLVSLFQNLVGNGIKYGAADRKPVISVSAMRVSSGRWRFAVTDNGIGIEPQYQEKVFEIFQRLDPTSRREGTGIGLTLCRRIVHRFGGAIWLESIPGEGTTLFFTLQDGSAAA</sequence>
<feature type="domain" description="Histidine kinase" evidence="12">
    <location>
        <begin position="362"/>
        <end position="577"/>
    </location>
</feature>
<evidence type="ECO:0000256" key="4">
    <source>
        <dbReference type="ARBA" id="ARBA00022475"/>
    </source>
</evidence>
<dbReference type="InterPro" id="IPR052162">
    <property type="entry name" value="Sensor_kinase/Photoreceptor"/>
</dbReference>
<keyword evidence="8 13" id="KW-0418">Kinase</keyword>
<keyword evidence="6" id="KW-0808">Transferase</keyword>
<evidence type="ECO:0000256" key="9">
    <source>
        <dbReference type="ARBA" id="ARBA00022989"/>
    </source>
</evidence>
<evidence type="ECO:0000256" key="1">
    <source>
        <dbReference type="ARBA" id="ARBA00000085"/>
    </source>
</evidence>
<dbReference type="PRINTS" id="PR00344">
    <property type="entry name" value="BCTRLSENSOR"/>
</dbReference>
<dbReference type="InterPro" id="IPR003661">
    <property type="entry name" value="HisK_dim/P_dom"/>
</dbReference>
<evidence type="ECO:0000256" key="2">
    <source>
        <dbReference type="ARBA" id="ARBA00004651"/>
    </source>
</evidence>
<evidence type="ECO:0000256" key="5">
    <source>
        <dbReference type="ARBA" id="ARBA00022553"/>
    </source>
</evidence>
<evidence type="ECO:0000256" key="10">
    <source>
        <dbReference type="ARBA" id="ARBA00023136"/>
    </source>
</evidence>
<evidence type="ECO:0000256" key="3">
    <source>
        <dbReference type="ARBA" id="ARBA00012438"/>
    </source>
</evidence>
<evidence type="ECO:0000259" key="12">
    <source>
        <dbReference type="PROSITE" id="PS50109"/>
    </source>
</evidence>
<dbReference type="Gene3D" id="3.30.565.10">
    <property type="entry name" value="Histidine kinase-like ATPase, C-terminal domain"/>
    <property type="match status" value="1"/>
</dbReference>
<dbReference type="AlphaFoldDB" id="A0A0C2YTV4"/>
<dbReference type="InterPro" id="IPR036890">
    <property type="entry name" value="HATPase_C_sf"/>
</dbReference>
<dbReference type="InterPro" id="IPR036097">
    <property type="entry name" value="HisK_dim/P_sf"/>
</dbReference>
<evidence type="ECO:0000256" key="7">
    <source>
        <dbReference type="ARBA" id="ARBA00022692"/>
    </source>
</evidence>
<evidence type="ECO:0000313" key="14">
    <source>
        <dbReference type="Proteomes" id="UP000031971"/>
    </source>
</evidence>
<dbReference type="Pfam" id="PF00512">
    <property type="entry name" value="HisKA"/>
    <property type="match status" value="1"/>
</dbReference>
<keyword evidence="14" id="KW-1185">Reference proteome</keyword>
<dbReference type="SMART" id="SM00388">
    <property type="entry name" value="HisKA"/>
    <property type="match status" value="1"/>
</dbReference>
<keyword evidence="4" id="KW-1003">Cell membrane</keyword>
<dbReference type="Pfam" id="PF02518">
    <property type="entry name" value="HATPase_c"/>
    <property type="match status" value="1"/>
</dbReference>
<dbReference type="EMBL" id="JXSL01000027">
    <property type="protein sequence ID" value="KIL98568.1"/>
    <property type="molecule type" value="Genomic_DNA"/>
</dbReference>
<comment type="caution">
    <text evidence="13">The sequence shown here is derived from an EMBL/GenBank/DDBJ whole genome shotgun (WGS) entry which is preliminary data.</text>
</comment>
<dbReference type="Proteomes" id="UP000031971">
    <property type="component" value="Unassembled WGS sequence"/>
</dbReference>
<evidence type="ECO:0000256" key="6">
    <source>
        <dbReference type="ARBA" id="ARBA00022679"/>
    </source>
</evidence>
<dbReference type="InterPro" id="IPR005467">
    <property type="entry name" value="His_kinase_dom"/>
</dbReference>
<comment type="catalytic activity">
    <reaction evidence="1">
        <text>ATP + protein L-histidine = ADP + protein N-phospho-L-histidine.</text>
        <dbReference type="EC" id="2.7.13.3"/>
    </reaction>
</comment>
<gene>
    <name evidence="13" type="ORF">CCC_02018</name>
</gene>
<dbReference type="InterPro" id="IPR033480">
    <property type="entry name" value="sCache_2"/>
</dbReference>
<reference evidence="13 14" key="1">
    <citation type="submission" date="2015-01" db="EMBL/GenBank/DDBJ databases">
        <title>Genome Sequence of Magnetospirillum magnetotacticum Strain MS-1.</title>
        <authorList>
            <person name="Marinov G.K."/>
            <person name="Smalley M.D."/>
            <person name="DeSalvo G."/>
        </authorList>
    </citation>
    <scope>NUCLEOTIDE SEQUENCE [LARGE SCALE GENOMIC DNA]</scope>
    <source>
        <strain evidence="13 14">MS-1</strain>
    </source>
</reference>
<dbReference type="PANTHER" id="PTHR43304">
    <property type="entry name" value="PHYTOCHROME-LIKE PROTEIN CPH1"/>
    <property type="match status" value="1"/>
</dbReference>
<dbReference type="GO" id="GO:0005886">
    <property type="term" value="C:plasma membrane"/>
    <property type="evidence" value="ECO:0007669"/>
    <property type="project" value="UniProtKB-SubCell"/>
</dbReference>
<dbReference type="STRING" id="272627.CCC_02018"/>
<dbReference type="SMART" id="SM00387">
    <property type="entry name" value="HATPase_c"/>
    <property type="match status" value="1"/>
</dbReference>
<dbReference type="InterPro" id="IPR003594">
    <property type="entry name" value="HATPase_dom"/>
</dbReference>
<name>A0A0C2YTV4_PARME</name>
<dbReference type="Pfam" id="PF08269">
    <property type="entry name" value="dCache_2"/>
    <property type="match status" value="1"/>
</dbReference>
<dbReference type="Gene3D" id="1.10.287.130">
    <property type="match status" value="1"/>
</dbReference>
<evidence type="ECO:0000256" key="11">
    <source>
        <dbReference type="SAM" id="Phobius"/>
    </source>
</evidence>